<protein>
    <submittedName>
        <fullName evidence="3">Uncharacterized protein</fullName>
    </submittedName>
</protein>
<evidence type="ECO:0000256" key="1">
    <source>
        <dbReference type="SAM" id="MobiDB-lite"/>
    </source>
</evidence>
<dbReference type="KEGG" id="anh:A6F65_00655"/>
<name>A0A1C7D693_9SPHN</name>
<dbReference type="OrthoDB" id="7409511at2"/>
<organism evidence="3 4">
    <name type="scientific">Paraurantiacibacter namhicola</name>
    <dbReference type="NCBI Taxonomy" id="645517"/>
    <lineage>
        <taxon>Bacteria</taxon>
        <taxon>Pseudomonadati</taxon>
        <taxon>Pseudomonadota</taxon>
        <taxon>Alphaproteobacteria</taxon>
        <taxon>Sphingomonadales</taxon>
        <taxon>Erythrobacteraceae</taxon>
        <taxon>Paraurantiacibacter</taxon>
    </lineage>
</organism>
<accession>A0A1C7D693</accession>
<dbReference type="AlphaFoldDB" id="A0A1C7D693"/>
<sequence length="176" mass="18193">MRPVIAALPLAALSLSLAACGETISVEDIDEAELQAQKAPALEMAEAESIASEEDDFIGAYTRTDADGATSQLVLNADDTYEFTDADGSRRSGRFSREDGGRLTISAFSGGTGFFLLRDGSLVELDAIDQPEAEATGDVIYVRDAAEDDAPAAAPAAAETPEAGATEEAEAAEAAE</sequence>
<dbReference type="EMBL" id="CP016545">
    <property type="protein sequence ID" value="ANU06977.1"/>
    <property type="molecule type" value="Genomic_DNA"/>
</dbReference>
<dbReference type="PROSITE" id="PS51257">
    <property type="entry name" value="PROKAR_LIPOPROTEIN"/>
    <property type="match status" value="1"/>
</dbReference>
<dbReference type="RefSeq" id="WP_067785932.1">
    <property type="nucleotide sequence ID" value="NZ_CP016545.1"/>
</dbReference>
<evidence type="ECO:0000313" key="4">
    <source>
        <dbReference type="Proteomes" id="UP000092698"/>
    </source>
</evidence>
<evidence type="ECO:0000313" key="3">
    <source>
        <dbReference type="EMBL" id="ANU06977.1"/>
    </source>
</evidence>
<dbReference type="Proteomes" id="UP000092698">
    <property type="component" value="Chromosome"/>
</dbReference>
<feature type="signal peptide" evidence="2">
    <location>
        <begin position="1"/>
        <end position="21"/>
    </location>
</feature>
<keyword evidence="4" id="KW-1185">Reference proteome</keyword>
<feature type="compositionally biased region" description="Low complexity" evidence="1">
    <location>
        <begin position="151"/>
        <end position="164"/>
    </location>
</feature>
<keyword evidence="2" id="KW-0732">Signal</keyword>
<gene>
    <name evidence="3" type="ORF">A6F65_00655</name>
</gene>
<feature type="chain" id="PRO_5008884322" evidence="2">
    <location>
        <begin position="22"/>
        <end position="176"/>
    </location>
</feature>
<proteinExistence type="predicted"/>
<feature type="region of interest" description="Disordered" evidence="1">
    <location>
        <begin position="144"/>
        <end position="176"/>
    </location>
</feature>
<dbReference type="STRING" id="645517.A6F65_00655"/>
<evidence type="ECO:0000256" key="2">
    <source>
        <dbReference type="SAM" id="SignalP"/>
    </source>
</evidence>
<reference evidence="3 4" key="1">
    <citation type="submission" date="2016-07" db="EMBL/GenBank/DDBJ databases">
        <title>Complete genome sequence of Altererythrobacter namhicola JCM 16345T, containing esterase-encoding genes.</title>
        <authorList>
            <person name="Cheng H."/>
            <person name="Wu Y.-H."/>
            <person name="Jian S.-L."/>
            <person name="Huo Y.-Y."/>
            <person name="Wang C.-S."/>
            <person name="Xu X.-W."/>
        </authorList>
    </citation>
    <scope>NUCLEOTIDE SEQUENCE [LARGE SCALE GENOMIC DNA]</scope>
    <source>
        <strain evidence="3 4">JCM 16345</strain>
    </source>
</reference>
<feature type="compositionally biased region" description="Acidic residues" evidence="1">
    <location>
        <begin position="165"/>
        <end position="176"/>
    </location>
</feature>